<keyword evidence="2" id="KW-0231">Viral genome packaging</keyword>
<dbReference type="PANTHER" id="PTHR41328">
    <property type="entry name" value="TERMINASE SMALL SUBUNIT-RELATED"/>
    <property type="match status" value="1"/>
</dbReference>
<dbReference type="Gene3D" id="1.10.10.60">
    <property type="entry name" value="Homeodomain-like"/>
    <property type="match status" value="1"/>
</dbReference>
<dbReference type="RefSeq" id="WP_229537014.1">
    <property type="nucleotide sequence ID" value="NZ_JAJHJB010000049.1"/>
</dbReference>
<dbReference type="Pfam" id="PF03592">
    <property type="entry name" value="Terminase_2"/>
    <property type="match status" value="1"/>
</dbReference>
<evidence type="ECO:0000313" key="4">
    <source>
        <dbReference type="Proteomes" id="UP001165492"/>
    </source>
</evidence>
<reference evidence="3" key="1">
    <citation type="submission" date="2021-11" db="EMBL/GenBank/DDBJ databases">
        <title>Description of a new species Pelosinus isolated from the bottom sediments of Lake Baikal.</title>
        <authorList>
            <person name="Zakharyuk A."/>
        </authorList>
    </citation>
    <scope>NUCLEOTIDE SEQUENCE</scope>
    <source>
        <strain evidence="3">Bkl1</strain>
    </source>
</reference>
<protein>
    <submittedName>
        <fullName evidence="3">Terminase small subunit</fullName>
    </submittedName>
</protein>
<keyword evidence="4" id="KW-1185">Reference proteome</keyword>
<organism evidence="3 4">
    <name type="scientific">Pelosinus baikalensis</name>
    <dbReference type="NCBI Taxonomy" id="2892015"/>
    <lineage>
        <taxon>Bacteria</taxon>
        <taxon>Bacillati</taxon>
        <taxon>Bacillota</taxon>
        <taxon>Negativicutes</taxon>
        <taxon>Selenomonadales</taxon>
        <taxon>Sporomusaceae</taxon>
        <taxon>Pelosinus</taxon>
    </lineage>
</organism>
<dbReference type="Gene3D" id="1.10.10.1400">
    <property type="entry name" value="Terminase, small subunit, N-terminal DNA-binding domain, HTH motif"/>
    <property type="match status" value="1"/>
</dbReference>
<comment type="caution">
    <text evidence="3">The sequence shown here is derived from an EMBL/GenBank/DDBJ whole genome shotgun (WGS) entry which is preliminary data.</text>
</comment>
<gene>
    <name evidence="3" type="ORF">LMF89_22555</name>
</gene>
<dbReference type="InterPro" id="IPR038713">
    <property type="entry name" value="Terminase_Gp1_N_sf"/>
</dbReference>
<dbReference type="Proteomes" id="UP001165492">
    <property type="component" value="Unassembled WGS sequence"/>
</dbReference>
<proteinExistence type="predicted"/>
<evidence type="ECO:0000256" key="2">
    <source>
        <dbReference type="ARBA" id="ARBA00023219"/>
    </source>
</evidence>
<keyword evidence="1" id="KW-1188">Viral release from host cell</keyword>
<sequence>MAQKHEITQRDYILGMPYKEIAAKYAVSVETVKSWRKRHGCSRDKTTKKGAPIALLRQQKGCTPKTKGEPEVPEEELSDQELLFCHYYVGRWNATQAAFKAGYASRGNKASAQVIGSRLLARPRVQAELDRLKQLLTQEARITA</sequence>
<dbReference type="InterPro" id="IPR052404">
    <property type="entry name" value="SPP1-like_terminase"/>
</dbReference>
<dbReference type="InterPro" id="IPR005335">
    <property type="entry name" value="Terminase_ssu"/>
</dbReference>
<dbReference type="EMBL" id="JAJHJB010000049">
    <property type="protein sequence ID" value="MCC5468121.1"/>
    <property type="molecule type" value="Genomic_DNA"/>
</dbReference>
<name>A0ABS8HY79_9FIRM</name>
<evidence type="ECO:0000313" key="3">
    <source>
        <dbReference type="EMBL" id="MCC5468121.1"/>
    </source>
</evidence>
<evidence type="ECO:0000256" key="1">
    <source>
        <dbReference type="ARBA" id="ARBA00022612"/>
    </source>
</evidence>
<accession>A0ABS8HY79</accession>
<dbReference type="PANTHER" id="PTHR41328:SF3">
    <property type="entry name" value="PBSX PHAGE TERMINASE SMALL SUBUNIT"/>
    <property type="match status" value="1"/>
</dbReference>